<gene>
    <name evidence="13" type="primary">rseP</name>
    <name evidence="13" type="ORF">NCTC12872_00311</name>
</gene>
<dbReference type="SUPFAM" id="SSF50156">
    <property type="entry name" value="PDZ domain-like"/>
    <property type="match status" value="2"/>
</dbReference>
<comment type="subcellular location">
    <subcellularLocation>
        <location evidence="2">Membrane</location>
        <topology evidence="2">Multi-pass membrane protein</topology>
    </subcellularLocation>
</comment>
<reference evidence="13 14" key="1">
    <citation type="submission" date="2018-06" db="EMBL/GenBank/DDBJ databases">
        <authorList>
            <consortium name="Pathogen Informatics"/>
            <person name="Doyle S."/>
        </authorList>
    </citation>
    <scope>NUCLEOTIDE SEQUENCE [LARGE SCALE GENOMIC DNA]</scope>
    <source>
        <strain evidence="13 14">NCTC12872</strain>
    </source>
</reference>
<dbReference type="EMBL" id="UGTA01000001">
    <property type="protein sequence ID" value="SUB58349.1"/>
    <property type="molecule type" value="Genomic_DNA"/>
</dbReference>
<evidence type="ECO:0000256" key="1">
    <source>
        <dbReference type="ARBA" id="ARBA00001947"/>
    </source>
</evidence>
<feature type="transmembrane region" description="Helical" evidence="11">
    <location>
        <begin position="90"/>
        <end position="111"/>
    </location>
</feature>
<keyword evidence="14" id="KW-1185">Reference proteome</keyword>
<dbReference type="PANTHER" id="PTHR42837">
    <property type="entry name" value="REGULATOR OF SIGMA-E PROTEASE RSEP"/>
    <property type="match status" value="1"/>
</dbReference>
<keyword evidence="11" id="KW-0479">Metal-binding</keyword>
<dbReference type="GO" id="GO:0016020">
    <property type="term" value="C:membrane"/>
    <property type="evidence" value="ECO:0007669"/>
    <property type="project" value="UniProtKB-SubCell"/>
</dbReference>
<keyword evidence="5 11" id="KW-0812">Transmembrane</keyword>
<dbReference type="Gene3D" id="2.30.42.10">
    <property type="match status" value="2"/>
</dbReference>
<evidence type="ECO:0000313" key="13">
    <source>
        <dbReference type="EMBL" id="SUB58349.1"/>
    </source>
</evidence>
<evidence type="ECO:0000256" key="5">
    <source>
        <dbReference type="ARBA" id="ARBA00022692"/>
    </source>
</evidence>
<dbReference type="NCBIfam" id="TIGR00054">
    <property type="entry name" value="RIP metalloprotease RseP"/>
    <property type="match status" value="1"/>
</dbReference>
<dbReference type="Proteomes" id="UP000255417">
    <property type="component" value="Unassembled WGS sequence"/>
</dbReference>
<evidence type="ECO:0000256" key="9">
    <source>
        <dbReference type="ARBA" id="ARBA00023049"/>
    </source>
</evidence>
<evidence type="ECO:0000256" key="4">
    <source>
        <dbReference type="ARBA" id="ARBA00022670"/>
    </source>
</evidence>
<dbReference type="SMART" id="SM00228">
    <property type="entry name" value="PDZ"/>
    <property type="match status" value="1"/>
</dbReference>
<accession>A0A379C846</accession>
<dbReference type="InterPro" id="IPR001478">
    <property type="entry name" value="PDZ"/>
</dbReference>
<dbReference type="PANTHER" id="PTHR42837:SF2">
    <property type="entry name" value="MEMBRANE METALLOPROTEASE ARASP2, CHLOROPLASTIC-RELATED"/>
    <property type="match status" value="1"/>
</dbReference>
<dbReference type="EC" id="3.4.24.-" evidence="11"/>
<proteinExistence type="inferred from homology"/>
<dbReference type="InterPro" id="IPR036034">
    <property type="entry name" value="PDZ_sf"/>
</dbReference>
<keyword evidence="7 11" id="KW-0862">Zinc</keyword>
<keyword evidence="8 11" id="KW-1133">Transmembrane helix</keyword>
<evidence type="ECO:0000256" key="3">
    <source>
        <dbReference type="ARBA" id="ARBA00007931"/>
    </source>
</evidence>
<protein>
    <recommendedName>
        <fullName evidence="11">Zinc metalloprotease</fullName>
        <ecNumber evidence="11">3.4.24.-</ecNumber>
    </recommendedName>
</protein>
<evidence type="ECO:0000256" key="6">
    <source>
        <dbReference type="ARBA" id="ARBA00022801"/>
    </source>
</evidence>
<evidence type="ECO:0000256" key="2">
    <source>
        <dbReference type="ARBA" id="ARBA00004141"/>
    </source>
</evidence>
<dbReference type="Pfam" id="PF02163">
    <property type="entry name" value="Peptidase_M50"/>
    <property type="match status" value="1"/>
</dbReference>
<feature type="transmembrane region" description="Helical" evidence="11">
    <location>
        <begin position="363"/>
        <end position="386"/>
    </location>
</feature>
<dbReference type="AlphaFoldDB" id="A0A379C846"/>
<comment type="similarity">
    <text evidence="3 11">Belongs to the peptidase M50B family.</text>
</comment>
<dbReference type="GO" id="GO:0046872">
    <property type="term" value="F:metal ion binding"/>
    <property type="evidence" value="ECO:0007669"/>
    <property type="project" value="UniProtKB-KW"/>
</dbReference>
<feature type="domain" description="PDZ" evidence="12">
    <location>
        <begin position="203"/>
        <end position="269"/>
    </location>
</feature>
<name>A0A379C846_9PAST</name>
<keyword evidence="9 11" id="KW-0482">Metalloprotease</keyword>
<evidence type="ECO:0000256" key="8">
    <source>
        <dbReference type="ARBA" id="ARBA00022989"/>
    </source>
</evidence>
<dbReference type="OrthoDB" id="9782003at2"/>
<feature type="transmembrane region" description="Helical" evidence="11">
    <location>
        <begin position="413"/>
        <end position="431"/>
    </location>
</feature>
<keyword evidence="4 13" id="KW-0645">Protease</keyword>
<evidence type="ECO:0000256" key="7">
    <source>
        <dbReference type="ARBA" id="ARBA00022833"/>
    </source>
</evidence>
<keyword evidence="10 11" id="KW-0472">Membrane</keyword>
<sequence length="437" mass="48725">MTATLSFLFLICVLVTVHEYGHFVVARACGVRVLRFSIGFGKVLWKRTDKKGTEWVVSLIPLGGYVKMLNDEEGFAEHERYDNKTVWQRMLIILAGPVANFIFAIFAYWVVFVSGVPTVKPVVGEVVPNSIVATANVPTEFEFTQIDGKNVQDWEEVALAFIGNVGSSNVEVSGHLIDSQYPQRFQLDLSQWQFDGNEDNPLTTLGIVPKRSVVEPIIKTVVKDSVSEKTGLKKGDKILTLNQQPFDWINLIKMVQTGQRLQLQIERQHTIFNVELTPRQDKKNKKYRIGIVPEFKPLAQKYRTELKYDILTALGKAGEKVASLIHTVIQFIGNLITGDLSIKNMGGPISMAKGAVASAETGIIYYLSFMALISVNLGVMNLFPLLPLDGGQFILLSLEAIRGKAVSQKIQQAFQQIGMLFVLGLMAFALFNDLVHF</sequence>
<dbReference type="RefSeq" id="WP_115314875.1">
    <property type="nucleotide sequence ID" value="NZ_LWIF01000001.1"/>
</dbReference>
<dbReference type="GO" id="GO:0006508">
    <property type="term" value="P:proteolysis"/>
    <property type="evidence" value="ECO:0007669"/>
    <property type="project" value="UniProtKB-KW"/>
</dbReference>
<evidence type="ECO:0000313" key="14">
    <source>
        <dbReference type="Proteomes" id="UP000255417"/>
    </source>
</evidence>
<dbReference type="InterPro" id="IPR008915">
    <property type="entry name" value="Peptidase_M50"/>
</dbReference>
<evidence type="ECO:0000259" key="12">
    <source>
        <dbReference type="SMART" id="SM00228"/>
    </source>
</evidence>
<dbReference type="CDD" id="cd06163">
    <property type="entry name" value="S2P-M50_PDZ_RseP-like"/>
    <property type="match status" value="1"/>
</dbReference>
<evidence type="ECO:0000256" key="11">
    <source>
        <dbReference type="RuleBase" id="RU362031"/>
    </source>
</evidence>
<organism evidence="13 14">
    <name type="scientific">Phocoenobacter uteri</name>
    <dbReference type="NCBI Taxonomy" id="146806"/>
    <lineage>
        <taxon>Bacteria</taxon>
        <taxon>Pseudomonadati</taxon>
        <taxon>Pseudomonadota</taxon>
        <taxon>Gammaproteobacteria</taxon>
        <taxon>Pasteurellales</taxon>
        <taxon>Pasteurellaceae</taxon>
        <taxon>Phocoenobacter</taxon>
    </lineage>
</organism>
<dbReference type="InterPro" id="IPR004387">
    <property type="entry name" value="Pept_M50_Zn"/>
</dbReference>
<dbReference type="GO" id="GO:0004222">
    <property type="term" value="F:metalloendopeptidase activity"/>
    <property type="evidence" value="ECO:0007669"/>
    <property type="project" value="InterPro"/>
</dbReference>
<comment type="cofactor">
    <cofactor evidence="1 11">
        <name>Zn(2+)</name>
        <dbReference type="ChEBI" id="CHEBI:29105"/>
    </cofactor>
</comment>
<keyword evidence="6 11" id="KW-0378">Hydrolase</keyword>
<evidence type="ECO:0000256" key="10">
    <source>
        <dbReference type="ARBA" id="ARBA00023136"/>
    </source>
</evidence>